<evidence type="ECO:0000256" key="2">
    <source>
        <dbReference type="PROSITE-ProRule" id="PRU00335"/>
    </source>
</evidence>
<reference evidence="4 5" key="1">
    <citation type="submission" date="2014-07" db="EMBL/GenBank/DDBJ databases">
        <title>Genome of Chryseobacterium formosense LMG 24722.</title>
        <authorList>
            <person name="Pipes S.E."/>
            <person name="Stropko S.J."/>
            <person name="Newman J.D."/>
        </authorList>
    </citation>
    <scope>NUCLEOTIDE SEQUENCE [LARGE SCALE GENOMIC DNA]</scope>
    <source>
        <strain evidence="4 5">LMG 24722</strain>
    </source>
</reference>
<dbReference type="EMBL" id="JPRP01000001">
    <property type="protein sequence ID" value="KFF00583.1"/>
    <property type="molecule type" value="Genomic_DNA"/>
</dbReference>
<dbReference type="PANTHER" id="PTHR43479:SF11">
    <property type="entry name" value="ACREF_ENVCD OPERON REPRESSOR-RELATED"/>
    <property type="match status" value="1"/>
</dbReference>
<dbReference type="PROSITE" id="PS50977">
    <property type="entry name" value="HTH_TETR_2"/>
    <property type="match status" value="1"/>
</dbReference>
<dbReference type="InterPro" id="IPR001647">
    <property type="entry name" value="HTH_TetR"/>
</dbReference>
<dbReference type="eggNOG" id="COG1309">
    <property type="taxonomic scope" value="Bacteria"/>
</dbReference>
<dbReference type="InterPro" id="IPR050624">
    <property type="entry name" value="HTH-type_Tx_Regulator"/>
</dbReference>
<evidence type="ECO:0000259" key="3">
    <source>
        <dbReference type="PROSITE" id="PS50977"/>
    </source>
</evidence>
<dbReference type="PRINTS" id="PR00455">
    <property type="entry name" value="HTHTETR"/>
</dbReference>
<dbReference type="Proteomes" id="UP000028713">
    <property type="component" value="Unassembled WGS sequence"/>
</dbReference>
<dbReference type="SUPFAM" id="SSF46689">
    <property type="entry name" value="Homeodomain-like"/>
    <property type="match status" value="1"/>
</dbReference>
<dbReference type="Pfam" id="PF00440">
    <property type="entry name" value="TetR_N"/>
    <property type="match status" value="1"/>
</dbReference>
<keyword evidence="1 2" id="KW-0238">DNA-binding</keyword>
<dbReference type="Gene3D" id="1.10.357.10">
    <property type="entry name" value="Tetracycline Repressor, domain 2"/>
    <property type="match status" value="1"/>
</dbReference>
<accession>A0A085Z819</accession>
<dbReference type="STRING" id="236814.IX39_08075"/>
<proteinExistence type="predicted"/>
<dbReference type="RefSeq" id="WP_034674981.1">
    <property type="nucleotide sequence ID" value="NZ_FPAP01000001.1"/>
</dbReference>
<dbReference type="GO" id="GO:0003677">
    <property type="term" value="F:DNA binding"/>
    <property type="evidence" value="ECO:0007669"/>
    <property type="project" value="UniProtKB-UniRule"/>
</dbReference>
<dbReference type="PANTHER" id="PTHR43479">
    <property type="entry name" value="ACREF/ENVCD OPERON REPRESSOR-RELATED"/>
    <property type="match status" value="1"/>
</dbReference>
<feature type="domain" description="HTH tetR-type" evidence="3">
    <location>
        <begin position="12"/>
        <end position="72"/>
    </location>
</feature>
<dbReference type="AlphaFoldDB" id="A0A085Z819"/>
<evidence type="ECO:0000313" key="4">
    <source>
        <dbReference type="EMBL" id="KFF00583.1"/>
    </source>
</evidence>
<name>A0A085Z819_9FLAO</name>
<comment type="caution">
    <text evidence="4">The sequence shown here is derived from an EMBL/GenBank/DDBJ whole genome shotgun (WGS) entry which is preliminary data.</text>
</comment>
<evidence type="ECO:0000313" key="5">
    <source>
        <dbReference type="Proteomes" id="UP000028713"/>
    </source>
</evidence>
<evidence type="ECO:0000256" key="1">
    <source>
        <dbReference type="ARBA" id="ARBA00023125"/>
    </source>
</evidence>
<dbReference type="OrthoDB" id="9815924at2"/>
<feature type="DNA-binding region" description="H-T-H motif" evidence="2">
    <location>
        <begin position="35"/>
        <end position="54"/>
    </location>
</feature>
<keyword evidence="5" id="KW-1185">Reference proteome</keyword>
<sequence length="196" mass="22580">MGSKERILKKKAEVSNMIIEVAMEILNSEGIDRITIRNIASRIEYSPPVIYSHYQNKEALTDQLIIIGFNKLLERIISDERDSGSSALKLEHMFCNYIEFALENKPLYLLMSHRIVGSSIDKIKNKTDEFSALVKAEIQRIIPVKKNTFQVDDIYFGMISLVHGIVSVCYASEEYSIKERDNTVRIMIKGFLEERK</sequence>
<protein>
    <recommendedName>
        <fullName evidence="3">HTH tetR-type domain-containing protein</fullName>
    </recommendedName>
</protein>
<gene>
    <name evidence="4" type="ORF">IX39_08075</name>
</gene>
<dbReference type="InterPro" id="IPR009057">
    <property type="entry name" value="Homeodomain-like_sf"/>
</dbReference>
<organism evidence="4 5">
    <name type="scientific">Chryseobacterium formosense</name>
    <dbReference type="NCBI Taxonomy" id="236814"/>
    <lineage>
        <taxon>Bacteria</taxon>
        <taxon>Pseudomonadati</taxon>
        <taxon>Bacteroidota</taxon>
        <taxon>Flavobacteriia</taxon>
        <taxon>Flavobacteriales</taxon>
        <taxon>Weeksellaceae</taxon>
        <taxon>Chryseobacterium group</taxon>
        <taxon>Chryseobacterium</taxon>
    </lineage>
</organism>